<sequence length="256" mass="29344">MEFVKVTELKQQLDSLRPLNKDEVAKLKEIERIDEVYNSNALEGNTITRFETKMILSEGITISEKPMREHLEVINLNEAIDFVEELVSSEQPLSERLIKDIHRIVYDKLAMDKSNVGQYRRIPVEISGSSFVPPEPFHVPGLMQELVKWANTNQNVIHPVEYAALLHEKFVTIHPFIDGNGRTARLLMNFALTGNGYPPIIVKAEPSSRLRYNRTLEAAQVDRNLDPFTDFITELVSEKLEKMIAILKMGERLSDE</sequence>
<evidence type="ECO:0000256" key="2">
    <source>
        <dbReference type="PIRSR" id="PIRSR640198-2"/>
    </source>
</evidence>
<name>A0A940PAM3_9ENTE</name>
<feature type="domain" description="Fido" evidence="4">
    <location>
        <begin position="93"/>
        <end position="234"/>
    </location>
</feature>
<evidence type="ECO:0000256" key="1">
    <source>
        <dbReference type="PIRSR" id="PIRSR640198-1"/>
    </source>
</evidence>
<reference evidence="5" key="1">
    <citation type="submission" date="2020-12" db="EMBL/GenBank/DDBJ databases">
        <title>Vagococcus allomyrinae sp. nov. and Enterococcus lavae sp. nov., isolated from the larvae of Allomyrina dichotoma.</title>
        <authorList>
            <person name="Lee S.D."/>
        </authorList>
    </citation>
    <scope>NUCLEOTIDE SEQUENCE</scope>
    <source>
        <strain evidence="5">BWB3-3</strain>
    </source>
</reference>
<comment type="caution">
    <text evidence="5">The sequence shown here is derived from an EMBL/GenBank/DDBJ whole genome shotgun (WGS) entry which is preliminary data.</text>
</comment>
<evidence type="ECO:0000259" key="4">
    <source>
        <dbReference type="PROSITE" id="PS51459"/>
    </source>
</evidence>
<dbReference type="EMBL" id="JAEEGA010000011">
    <property type="protein sequence ID" value="MBP1042676.1"/>
    <property type="molecule type" value="Genomic_DNA"/>
</dbReference>
<dbReference type="GO" id="GO:0005524">
    <property type="term" value="F:ATP binding"/>
    <property type="evidence" value="ECO:0007669"/>
    <property type="project" value="UniProtKB-KW"/>
</dbReference>
<dbReference type="Pfam" id="PF02661">
    <property type="entry name" value="Fic"/>
    <property type="match status" value="1"/>
</dbReference>
<feature type="site" description="Important for autoinhibition of adenylyltransferase activity" evidence="3">
    <location>
        <position position="43"/>
    </location>
</feature>
<dbReference type="Gene3D" id="1.10.3290.10">
    <property type="entry name" value="Fido-like domain"/>
    <property type="match status" value="1"/>
</dbReference>
<dbReference type="Proteomes" id="UP000674938">
    <property type="component" value="Unassembled WGS sequence"/>
</dbReference>
<proteinExistence type="predicted"/>
<keyword evidence="6" id="KW-1185">Reference proteome</keyword>
<evidence type="ECO:0000313" key="5">
    <source>
        <dbReference type="EMBL" id="MBP1042676.1"/>
    </source>
</evidence>
<dbReference type="PANTHER" id="PTHR13504:SF38">
    <property type="entry name" value="FIDO DOMAIN-CONTAINING PROTEIN"/>
    <property type="match status" value="1"/>
</dbReference>
<dbReference type="AlphaFoldDB" id="A0A940PAM3"/>
<protein>
    <submittedName>
        <fullName evidence="5">Fic family protein</fullName>
    </submittedName>
</protein>
<dbReference type="InterPro" id="IPR003812">
    <property type="entry name" value="Fido"/>
</dbReference>
<dbReference type="PROSITE" id="PS51459">
    <property type="entry name" value="FIDO"/>
    <property type="match status" value="1"/>
</dbReference>
<feature type="active site" evidence="1">
    <location>
        <position position="174"/>
    </location>
</feature>
<organism evidence="5 6">
    <name type="scientific">Vagococcus allomyrinae</name>
    <dbReference type="NCBI Taxonomy" id="2794353"/>
    <lineage>
        <taxon>Bacteria</taxon>
        <taxon>Bacillati</taxon>
        <taxon>Bacillota</taxon>
        <taxon>Bacilli</taxon>
        <taxon>Lactobacillales</taxon>
        <taxon>Enterococcaceae</taxon>
        <taxon>Vagococcus</taxon>
    </lineage>
</organism>
<gene>
    <name evidence="5" type="ORF">I6N95_16790</name>
</gene>
<dbReference type="PANTHER" id="PTHR13504">
    <property type="entry name" value="FIDO DOMAIN-CONTAINING PROTEIN DDB_G0283145"/>
    <property type="match status" value="1"/>
</dbReference>
<accession>A0A940PAM3</accession>
<dbReference type="InterPro" id="IPR036597">
    <property type="entry name" value="Fido-like_dom_sf"/>
</dbReference>
<feature type="binding site" evidence="2">
    <location>
        <begin position="178"/>
        <end position="185"/>
    </location>
    <ligand>
        <name>ATP</name>
        <dbReference type="ChEBI" id="CHEBI:30616"/>
    </ligand>
</feature>
<dbReference type="InterPro" id="IPR040198">
    <property type="entry name" value="Fido_containing"/>
</dbReference>
<keyword evidence="2" id="KW-0067">ATP-binding</keyword>
<evidence type="ECO:0000256" key="3">
    <source>
        <dbReference type="PIRSR" id="PIRSR640198-3"/>
    </source>
</evidence>
<dbReference type="SUPFAM" id="SSF140931">
    <property type="entry name" value="Fic-like"/>
    <property type="match status" value="1"/>
</dbReference>
<evidence type="ECO:0000313" key="6">
    <source>
        <dbReference type="Proteomes" id="UP000674938"/>
    </source>
</evidence>
<dbReference type="RefSeq" id="WP_209530068.1">
    <property type="nucleotide sequence ID" value="NZ_JAEEGA010000011.1"/>
</dbReference>
<keyword evidence="2" id="KW-0547">Nucleotide-binding</keyword>